<evidence type="ECO:0000313" key="2">
    <source>
        <dbReference type="EMBL" id="MFD0916038.1"/>
    </source>
</evidence>
<keyword evidence="1" id="KW-0732">Signal</keyword>
<protein>
    <submittedName>
        <fullName evidence="2">Aggregation factor core</fullName>
    </submittedName>
</protein>
<name>A0ABW3FEZ8_9HYPH</name>
<evidence type="ECO:0000256" key="1">
    <source>
        <dbReference type="SAM" id="SignalP"/>
    </source>
</evidence>
<gene>
    <name evidence="2" type="ORF">ACFQ14_06425</name>
</gene>
<accession>A0ABW3FEZ8</accession>
<comment type="caution">
    <text evidence="2">The sequence shown here is derived from an EMBL/GenBank/DDBJ whole genome shotgun (WGS) entry which is preliminary data.</text>
</comment>
<keyword evidence="3" id="KW-1185">Reference proteome</keyword>
<feature type="chain" id="PRO_5047147636" evidence="1">
    <location>
        <begin position="20"/>
        <end position="165"/>
    </location>
</feature>
<organism evidence="2 3">
    <name type="scientific">Pseudahrensia aquimaris</name>
    <dbReference type="NCBI Taxonomy" id="744461"/>
    <lineage>
        <taxon>Bacteria</taxon>
        <taxon>Pseudomonadati</taxon>
        <taxon>Pseudomonadota</taxon>
        <taxon>Alphaproteobacteria</taxon>
        <taxon>Hyphomicrobiales</taxon>
        <taxon>Ahrensiaceae</taxon>
        <taxon>Pseudahrensia</taxon>
    </lineage>
</organism>
<dbReference type="EMBL" id="JBHTJV010000003">
    <property type="protein sequence ID" value="MFD0916038.1"/>
    <property type="molecule type" value="Genomic_DNA"/>
</dbReference>
<proteinExistence type="predicted"/>
<sequence length="165" mass="17366">MKTLSLAALLVALPLSAQAELRVKFDEGAPKDRFTIRNAGKCTIKDAQITVDLSGSKSGLIFDVTSAGAGVEVFQPLDIVAGRQSLSKIPKVRDGDKKIVFDVRELSAGKSLAFTIDVDDTVGTREITVSGSEIEGAGVRFKGAEMSGFGNFSTNARAVVKTPSC</sequence>
<evidence type="ECO:0000313" key="3">
    <source>
        <dbReference type="Proteomes" id="UP001597101"/>
    </source>
</evidence>
<dbReference type="RefSeq" id="WP_377211874.1">
    <property type="nucleotide sequence ID" value="NZ_JBHTJV010000003.1"/>
</dbReference>
<reference evidence="3" key="1">
    <citation type="journal article" date="2019" name="Int. J. Syst. Evol. Microbiol.">
        <title>The Global Catalogue of Microorganisms (GCM) 10K type strain sequencing project: providing services to taxonomists for standard genome sequencing and annotation.</title>
        <authorList>
            <consortium name="The Broad Institute Genomics Platform"/>
            <consortium name="The Broad Institute Genome Sequencing Center for Infectious Disease"/>
            <person name="Wu L."/>
            <person name="Ma J."/>
        </authorList>
    </citation>
    <scope>NUCLEOTIDE SEQUENCE [LARGE SCALE GENOMIC DNA]</scope>
    <source>
        <strain evidence="3">CCUG 60023</strain>
    </source>
</reference>
<dbReference type="Proteomes" id="UP001597101">
    <property type="component" value="Unassembled WGS sequence"/>
</dbReference>
<feature type="signal peptide" evidence="1">
    <location>
        <begin position="1"/>
        <end position="19"/>
    </location>
</feature>